<evidence type="ECO:0000313" key="3">
    <source>
        <dbReference type="Proteomes" id="UP000680634"/>
    </source>
</evidence>
<reference evidence="3" key="1">
    <citation type="submission" date="2023-07" db="EMBL/GenBank/DDBJ databases">
        <title>Genome-inferred correspondence between phylogeny and metabolic traits in the wild Drosophila gut microbiome.</title>
        <authorList>
            <person name="Bueno E."/>
            <person name="Blow F."/>
            <person name="Douglas A.E."/>
        </authorList>
    </citation>
    <scope>NUCLEOTIDE SEQUENCE [LARGE SCALE GENOMIC DNA]</scope>
    <source>
        <strain evidence="3">JGM97</strain>
    </source>
</reference>
<dbReference type="InterPro" id="IPR008727">
    <property type="entry name" value="PAAR_motif"/>
</dbReference>
<keyword evidence="3" id="KW-1185">Reference proteome</keyword>
<protein>
    <submittedName>
        <fullName evidence="2">PAAR domain-containing protein</fullName>
    </submittedName>
</protein>
<evidence type="ECO:0000259" key="1">
    <source>
        <dbReference type="Pfam" id="PF15607"/>
    </source>
</evidence>
<dbReference type="Pfam" id="PF15607">
    <property type="entry name" value="Ntox44"/>
    <property type="match status" value="1"/>
</dbReference>
<evidence type="ECO:0000313" key="2">
    <source>
        <dbReference type="EMBL" id="MBS0967807.1"/>
    </source>
</evidence>
<name>A0ABS5JCY5_9GAMM</name>
<accession>A0ABS5JCY5</accession>
<dbReference type="EMBL" id="JAERKB010000001">
    <property type="protein sequence ID" value="MBS0967807.1"/>
    <property type="molecule type" value="Genomic_DNA"/>
</dbReference>
<gene>
    <name evidence="2" type="ORF">JK232_02765</name>
</gene>
<dbReference type="Proteomes" id="UP000680634">
    <property type="component" value="Unassembled WGS sequence"/>
</dbReference>
<sequence length="368" mass="41350">MVKGYYLVQGDKTTCGGIIIEGEPTHTLFGKPLARERDQVTCGQYAGKFFIAGGIETDTIFGRKIAGTLDSKSTCPCQARLVPSILTDTYEKASGAVSNKPEPEQHAQSAHAVHSAYKSKVALENEPVPSAFNVKSQAEENQKIICHHSDGAIAVANYIVAEIKNNVRSDTAERIREFVDEDVYQRKIQEWKNAPWYLRVSPPPRPDAITASMIWFDAVKTGAKWDHKPKIKALFKKDAIARPLRSNKMSSSYYHKYKNNDYFYDVWSNIHYGYVGLSVGFSQDYLLLGSSIEQIRTSITNEADPIDDITCMKIGFRLYHQYGKYADALTDNDVLEALENASGYELSESRSIHWCWNAKNSDHIEKGL</sequence>
<dbReference type="InterPro" id="IPR028946">
    <property type="entry name" value="Ntox44"/>
</dbReference>
<dbReference type="CDD" id="cd14744">
    <property type="entry name" value="PAAR_CT_2"/>
    <property type="match status" value="1"/>
</dbReference>
<dbReference type="Pfam" id="PF05488">
    <property type="entry name" value="PAAR_motif"/>
    <property type="match status" value="1"/>
</dbReference>
<dbReference type="RefSeq" id="WP_212588779.1">
    <property type="nucleotide sequence ID" value="NZ_JAERKB010000001.1"/>
</dbReference>
<organism evidence="2 3">
    <name type="scientific">Nissabacter archeti</name>
    <dbReference type="NCBI Taxonomy" id="1917880"/>
    <lineage>
        <taxon>Bacteria</taxon>
        <taxon>Pseudomonadati</taxon>
        <taxon>Pseudomonadota</taxon>
        <taxon>Gammaproteobacteria</taxon>
        <taxon>Enterobacterales</taxon>
        <taxon>Yersiniaceae</taxon>
        <taxon>Nissabacter</taxon>
    </lineage>
</organism>
<feature type="domain" description="Bacterial toxin 44" evidence="1">
    <location>
        <begin position="215"/>
        <end position="321"/>
    </location>
</feature>
<comment type="caution">
    <text evidence="2">The sequence shown here is derived from an EMBL/GenBank/DDBJ whole genome shotgun (WGS) entry which is preliminary data.</text>
</comment>
<proteinExistence type="predicted"/>